<keyword evidence="5" id="KW-0472">Membrane</keyword>
<comment type="subcellular location">
    <subcellularLocation>
        <location evidence="1">Membrane</location>
        <topology evidence="1">Multi-pass membrane protein</topology>
    </subcellularLocation>
</comment>
<evidence type="ECO:0000313" key="6">
    <source>
        <dbReference type="EMBL" id="CCJ28451.1"/>
    </source>
</evidence>
<evidence type="ECO:0000256" key="5">
    <source>
        <dbReference type="ARBA" id="ARBA00023136"/>
    </source>
</evidence>
<dbReference type="InterPro" id="IPR004299">
    <property type="entry name" value="MBOAT_fam"/>
</dbReference>
<dbReference type="STRING" id="1209962.L0P7U3"/>
<protein>
    <submittedName>
        <fullName evidence="6">Uncharacterized protein</fullName>
    </submittedName>
</protein>
<accession>L0P7U3</accession>
<dbReference type="AlphaFoldDB" id="L0P7U3"/>
<dbReference type="PANTHER" id="PTHR13285">
    <property type="entry name" value="ACYLTRANSFERASE"/>
    <property type="match status" value="1"/>
</dbReference>
<dbReference type="VEuPathDB" id="FungiDB:PNEJI1_003596"/>
<evidence type="ECO:0000313" key="7">
    <source>
        <dbReference type="Proteomes" id="UP000010422"/>
    </source>
</evidence>
<evidence type="ECO:0000256" key="3">
    <source>
        <dbReference type="ARBA" id="ARBA00022692"/>
    </source>
</evidence>
<name>L0P7U3_PNEJI</name>
<gene>
    <name evidence="6" type="ORF">PNEJI1_003596</name>
</gene>
<dbReference type="GO" id="GO:0008374">
    <property type="term" value="F:O-acyltransferase activity"/>
    <property type="evidence" value="ECO:0007669"/>
    <property type="project" value="TreeGrafter"/>
</dbReference>
<dbReference type="EMBL" id="CAKM01000073">
    <property type="protein sequence ID" value="CCJ28451.1"/>
    <property type="molecule type" value="Genomic_DNA"/>
</dbReference>
<comment type="similarity">
    <text evidence="2">Belongs to the membrane-bound acyltransferase family.</text>
</comment>
<dbReference type="Proteomes" id="UP000010422">
    <property type="component" value="Unassembled WGS sequence"/>
</dbReference>
<dbReference type="GO" id="GO:0005783">
    <property type="term" value="C:endoplasmic reticulum"/>
    <property type="evidence" value="ECO:0007669"/>
    <property type="project" value="TreeGrafter"/>
</dbReference>
<dbReference type="InParanoid" id="L0P7U3"/>
<evidence type="ECO:0000256" key="1">
    <source>
        <dbReference type="ARBA" id="ARBA00004141"/>
    </source>
</evidence>
<evidence type="ECO:0000256" key="4">
    <source>
        <dbReference type="ARBA" id="ARBA00022989"/>
    </source>
</evidence>
<organism evidence="7">
    <name type="scientific">Pneumocystis jirovecii</name>
    <name type="common">Human pneumocystis pneumonia agent</name>
    <dbReference type="NCBI Taxonomy" id="42068"/>
    <lineage>
        <taxon>Eukaryota</taxon>
        <taxon>Fungi</taxon>
        <taxon>Dikarya</taxon>
        <taxon>Ascomycota</taxon>
        <taxon>Taphrinomycotina</taxon>
        <taxon>Pneumocystomycetes</taxon>
        <taxon>Pneumocystaceae</taxon>
        <taxon>Pneumocystis</taxon>
    </lineage>
</organism>
<proteinExistence type="inferred from homology"/>
<sequence>MIFQIVTSHHNYSRFSKYLQRGWIGGRKMDNTDIQYATFRNNIPSLVFASTIFGDAESYIDLDIRLIEKNVGLVPRWQIHFNFTILRLISYNLDRYWSRKVEFFQLPDSQLTEKDRIDIPCPDADYCFRNFFAYIFYAPLYFSGPIVSFNNFISQN</sequence>
<keyword evidence="3" id="KW-0812">Transmembrane</keyword>
<dbReference type="GO" id="GO:0016020">
    <property type="term" value="C:membrane"/>
    <property type="evidence" value="ECO:0007669"/>
    <property type="project" value="UniProtKB-SubCell"/>
</dbReference>
<evidence type="ECO:0000256" key="2">
    <source>
        <dbReference type="ARBA" id="ARBA00010323"/>
    </source>
</evidence>
<dbReference type="InterPro" id="IPR051085">
    <property type="entry name" value="MB_O-acyltransferase"/>
</dbReference>
<dbReference type="Pfam" id="PF03062">
    <property type="entry name" value="MBOAT"/>
    <property type="match status" value="1"/>
</dbReference>
<dbReference type="PANTHER" id="PTHR13285:SF18">
    <property type="entry name" value="PROTEIN-CYSTEINE N-PALMITOYLTRANSFERASE RASP"/>
    <property type="match status" value="1"/>
</dbReference>
<keyword evidence="4" id="KW-1133">Transmembrane helix</keyword>
<comment type="caution">
    <text evidence="6">The sequence shown here is derived from an EMBL/GenBank/DDBJ whole genome shotgun (WGS) entry which is preliminary data.</text>
</comment>
<dbReference type="GO" id="GO:0006506">
    <property type="term" value="P:GPI anchor biosynthetic process"/>
    <property type="evidence" value="ECO:0007669"/>
    <property type="project" value="TreeGrafter"/>
</dbReference>
<reference evidence="6 7" key="1">
    <citation type="journal article" date="2012" name="MBio">
        <title>De novo assembly of the Pneumocystis jirovecii genome from a single bronchoalveolar lavage fluid specimen from a patient.</title>
        <authorList>
            <person name="Cisse O.H."/>
            <person name="Pagni M."/>
            <person name="Hauser P.M."/>
        </authorList>
    </citation>
    <scope>NUCLEOTIDE SEQUENCE [LARGE SCALE GENOMIC DNA]</scope>
    <source>
        <strain evidence="6 7">SE8</strain>
    </source>
</reference>